<dbReference type="EMBL" id="NPBQ01000014">
    <property type="protein sequence ID" value="PAD84966.1"/>
    <property type="molecule type" value="Genomic_DNA"/>
</dbReference>
<evidence type="ECO:0000313" key="1">
    <source>
        <dbReference type="EMBL" id="PAD84966.1"/>
    </source>
</evidence>
<evidence type="ECO:0008006" key="3">
    <source>
        <dbReference type="Google" id="ProtNLM"/>
    </source>
</evidence>
<protein>
    <recommendedName>
        <fullName evidence="3">DNA sulfur modification protein DndB</fullName>
    </recommendedName>
</protein>
<dbReference type="Proteomes" id="UP000216961">
    <property type="component" value="Unassembled WGS sequence"/>
</dbReference>
<organism evidence="1 2">
    <name type="scientific">Niallia circulans</name>
    <name type="common">Bacillus circulans</name>
    <dbReference type="NCBI Taxonomy" id="1397"/>
    <lineage>
        <taxon>Bacteria</taxon>
        <taxon>Bacillati</taxon>
        <taxon>Bacillota</taxon>
        <taxon>Bacilli</taxon>
        <taxon>Bacillales</taxon>
        <taxon>Bacillaceae</taxon>
        <taxon>Niallia</taxon>
    </lineage>
</organism>
<dbReference type="AlphaFoldDB" id="A0AA91Z2X5"/>
<sequence length="437" mass="50988">MINVSTNIHELKENLIAVIKNKKIKRKRKTIQSIKTGLQKYDLLNIQETINNPDVEIPNMKEVELLLLAEQLFIETSEENIKPSKYFSEYEMKRARQYRGTSELDEEIEFPYTFKNVNMIDHDTFNFELSSREIARLSNSRKLHYNFNIQRESQKKNINGRIVEEITVIPESVLQIKNNIIKGKQYPSQLIINAAVFSADDGMNELKYDPAERTLTVMPGTILDIADGYHRTKGSEMAYSEDKNAEVIFTILLTNYPDDKAKEMVGQHSLATPISDERRLEMMNSGLGDEVLNKFLKESLLDEKVGRGKELNKNLNEVVKYSTLRNTIQNFFNLERTGDRYRVADYLKEFFNILIEETDSKNKENSMLNEEIMYVGFIILASRMMNKHMKAYEVLDILEVVDFRKDDDIWKEFEIVDSKLNVKNSIENMEKLIDNLI</sequence>
<evidence type="ECO:0000313" key="2">
    <source>
        <dbReference type="Proteomes" id="UP000216961"/>
    </source>
</evidence>
<proteinExistence type="predicted"/>
<accession>A0AA91Z2X5</accession>
<reference evidence="1 2" key="1">
    <citation type="submission" date="2017-07" db="EMBL/GenBank/DDBJ databases">
        <title>Isolation and whole genome analysis of endospore-forming bacteria from heroin.</title>
        <authorList>
            <person name="Kalinowski J."/>
            <person name="Ahrens B."/>
            <person name="Al-Dilaimi A."/>
            <person name="Winkler A."/>
            <person name="Wibberg D."/>
            <person name="Schleenbecker U."/>
            <person name="Ruckert C."/>
            <person name="Wolfel R."/>
            <person name="Grass G."/>
        </authorList>
    </citation>
    <scope>NUCLEOTIDE SEQUENCE [LARGE SCALE GENOMIC DNA]</scope>
    <source>
        <strain evidence="1 2">7521-2</strain>
    </source>
</reference>
<gene>
    <name evidence="1" type="ORF">CHH57_01975</name>
</gene>
<name>A0AA91Z2X5_NIACI</name>
<comment type="caution">
    <text evidence="1">The sequence shown here is derived from an EMBL/GenBank/DDBJ whole genome shotgun (WGS) entry which is preliminary data.</text>
</comment>
<dbReference type="RefSeq" id="WP_095328650.1">
    <property type="nucleotide sequence ID" value="NZ_NPBQ01000014.1"/>
</dbReference>